<dbReference type="Proteomes" id="UP000006753">
    <property type="component" value="Unassembled WGS sequence"/>
</dbReference>
<gene>
    <name evidence="2" type="ORF">MBM_01524</name>
</gene>
<evidence type="ECO:0000313" key="3">
    <source>
        <dbReference type="Proteomes" id="UP000006753"/>
    </source>
</evidence>
<dbReference type="KEGG" id="mbe:MBM_01524"/>
<reference evidence="2 3" key="1">
    <citation type="journal article" date="2012" name="BMC Genomics">
        <title>Sequencing the genome of Marssonina brunnea reveals fungus-poplar co-evolution.</title>
        <authorList>
            <person name="Zhu S."/>
            <person name="Cao Y.-Z."/>
            <person name="Jiang C."/>
            <person name="Tan B.-Y."/>
            <person name="Wang Z."/>
            <person name="Feng S."/>
            <person name="Zhang L."/>
            <person name="Su X.-H."/>
            <person name="Brejova B."/>
            <person name="Vinar T."/>
            <person name="Xu M."/>
            <person name="Wang M.-X."/>
            <person name="Zhang S.-G."/>
            <person name="Huang M.-R."/>
            <person name="Wu R."/>
            <person name="Zhou Y."/>
        </authorList>
    </citation>
    <scope>NUCLEOTIDE SEQUENCE [LARGE SCALE GENOMIC DNA]</scope>
    <source>
        <strain evidence="2 3">MB_m1</strain>
    </source>
</reference>
<dbReference type="OrthoDB" id="3799661at2759"/>
<proteinExistence type="predicted"/>
<feature type="region of interest" description="Disordered" evidence="1">
    <location>
        <begin position="232"/>
        <end position="356"/>
    </location>
</feature>
<sequence>MFSSDTDYWVIGKVTFDTGSMYNWITKNFFLEKRLGASYRTLPGGRSHAFVAFSGHLVVPLGFVNLTWYEADGAGRTTYKTQSFVCEQEERLFDVIFGSRTIFQQKILSWQLSTIWPTQRAQAGLAPLFSEARRREERLQAQTRLERQPLQDRTRQLREKVRQQRADRVFLQKTDPSRATSMRTVLSTPRLPHSGFKELAASSAINRNSYQQAKQRGKLGLAVAQAPLRRLPTPSADHIYPETPRAGRRHNNDRGQMQPETRDDGYDATTPTGAIHGHASSQPTADAGFRSSTSGNSGNGTSYMNAMRDTPATSTSQPADRNGGTSPTIPAAHTDGATASGNGTKSHATDSRTQRRRFWPFGRKKIRVHLTSSSTSPFVVAKG</sequence>
<dbReference type="HOGENOM" id="CLU_721756_0_0_1"/>
<name>K1X6W5_MARBU</name>
<evidence type="ECO:0000313" key="2">
    <source>
        <dbReference type="EMBL" id="EKD20842.1"/>
    </source>
</evidence>
<organism evidence="2 3">
    <name type="scientific">Marssonina brunnea f. sp. multigermtubi (strain MB_m1)</name>
    <name type="common">Marssonina leaf spot fungus</name>
    <dbReference type="NCBI Taxonomy" id="1072389"/>
    <lineage>
        <taxon>Eukaryota</taxon>
        <taxon>Fungi</taxon>
        <taxon>Dikarya</taxon>
        <taxon>Ascomycota</taxon>
        <taxon>Pezizomycotina</taxon>
        <taxon>Leotiomycetes</taxon>
        <taxon>Helotiales</taxon>
        <taxon>Drepanopezizaceae</taxon>
        <taxon>Drepanopeziza</taxon>
    </lineage>
</organism>
<dbReference type="EMBL" id="JH921429">
    <property type="protein sequence ID" value="EKD20842.1"/>
    <property type="molecule type" value="Genomic_DNA"/>
</dbReference>
<feature type="compositionally biased region" description="Low complexity" evidence="1">
    <location>
        <begin position="291"/>
        <end position="302"/>
    </location>
</feature>
<accession>K1X6W5</accession>
<feature type="compositionally biased region" description="Polar residues" evidence="1">
    <location>
        <begin position="337"/>
        <end position="346"/>
    </location>
</feature>
<dbReference type="InParanoid" id="K1X6W5"/>
<keyword evidence="3" id="KW-1185">Reference proteome</keyword>
<protein>
    <submittedName>
        <fullName evidence="2">Uncharacterized protein</fullName>
    </submittedName>
</protein>
<feature type="compositionally biased region" description="Polar residues" evidence="1">
    <location>
        <begin position="311"/>
        <end position="328"/>
    </location>
</feature>
<dbReference type="AlphaFoldDB" id="K1X6W5"/>
<evidence type="ECO:0000256" key="1">
    <source>
        <dbReference type="SAM" id="MobiDB-lite"/>
    </source>
</evidence>